<sequence length="64" mass="7119">MEGAVPKKPAWIMSETDAFDLLNAIDERLATARLGQQQHDLLVRLQSLLEDDLGGERAMRTLLG</sequence>
<dbReference type="Proteomes" id="UP000321960">
    <property type="component" value="Unassembled WGS sequence"/>
</dbReference>
<dbReference type="Proteomes" id="UP001156856">
    <property type="component" value="Unassembled WGS sequence"/>
</dbReference>
<dbReference type="EMBL" id="BJZU01000152">
    <property type="protein sequence ID" value="GEP07407.1"/>
    <property type="molecule type" value="Genomic_DNA"/>
</dbReference>
<keyword evidence="4" id="KW-1185">Reference proteome</keyword>
<evidence type="ECO:0000313" key="1">
    <source>
        <dbReference type="EMBL" id="GEP07407.1"/>
    </source>
</evidence>
<reference evidence="1 3" key="3">
    <citation type="submission" date="2019-07" db="EMBL/GenBank/DDBJ databases">
        <title>Whole genome shotgun sequence of Methylobacterium oxalidis NBRC 107715.</title>
        <authorList>
            <person name="Hosoyama A."/>
            <person name="Uohara A."/>
            <person name="Ohji S."/>
            <person name="Ichikawa N."/>
        </authorList>
    </citation>
    <scope>NUCLEOTIDE SEQUENCE [LARGE SCALE GENOMIC DNA]</scope>
    <source>
        <strain evidence="1 3">NBRC 107715</strain>
    </source>
</reference>
<dbReference type="AlphaFoldDB" id="A0A512JBS6"/>
<accession>A0A512JBS6</accession>
<evidence type="ECO:0000313" key="4">
    <source>
        <dbReference type="Proteomes" id="UP001156856"/>
    </source>
</evidence>
<reference evidence="2" key="4">
    <citation type="submission" date="2023-01" db="EMBL/GenBank/DDBJ databases">
        <title>Draft genome sequence of Methylobacterium oxalidis strain NBRC 107715.</title>
        <authorList>
            <person name="Sun Q."/>
            <person name="Mori K."/>
        </authorList>
    </citation>
    <scope>NUCLEOTIDE SEQUENCE</scope>
    <source>
        <strain evidence="2">NBRC 107715</strain>
    </source>
</reference>
<protein>
    <submittedName>
        <fullName evidence="1">Uncharacterized protein</fullName>
    </submittedName>
</protein>
<reference evidence="4" key="2">
    <citation type="journal article" date="2019" name="Int. J. Syst. Evol. Microbiol.">
        <title>The Global Catalogue of Microorganisms (GCM) 10K type strain sequencing project: providing services to taxonomists for standard genome sequencing and annotation.</title>
        <authorList>
            <consortium name="The Broad Institute Genomics Platform"/>
            <consortium name="The Broad Institute Genome Sequencing Center for Infectious Disease"/>
            <person name="Wu L."/>
            <person name="Ma J."/>
        </authorList>
    </citation>
    <scope>NUCLEOTIDE SEQUENCE [LARGE SCALE GENOMIC DNA]</scope>
    <source>
        <strain evidence="4">NBRC 107715</strain>
    </source>
</reference>
<name>A0A512JBS6_9HYPH</name>
<reference evidence="2" key="1">
    <citation type="journal article" date="2014" name="Int. J. Syst. Evol. Microbiol.">
        <title>Complete genome of a new Firmicutes species belonging to the dominant human colonic microbiota ('Ruminococcus bicirculans') reveals two chromosomes and a selective capacity to utilize plant glucans.</title>
        <authorList>
            <consortium name="NISC Comparative Sequencing Program"/>
            <person name="Wegmann U."/>
            <person name="Louis P."/>
            <person name="Goesmann A."/>
            <person name="Henrissat B."/>
            <person name="Duncan S.H."/>
            <person name="Flint H.J."/>
        </authorList>
    </citation>
    <scope>NUCLEOTIDE SEQUENCE</scope>
    <source>
        <strain evidence="2">NBRC 107715</strain>
    </source>
</reference>
<proteinExistence type="predicted"/>
<comment type="caution">
    <text evidence="1">The sequence shown here is derived from an EMBL/GenBank/DDBJ whole genome shotgun (WGS) entry which is preliminary data.</text>
</comment>
<evidence type="ECO:0000313" key="2">
    <source>
        <dbReference type="EMBL" id="GLS62512.1"/>
    </source>
</evidence>
<evidence type="ECO:0000313" key="3">
    <source>
        <dbReference type="Proteomes" id="UP000321960"/>
    </source>
</evidence>
<dbReference type="EMBL" id="BSPK01000014">
    <property type="protein sequence ID" value="GLS62512.1"/>
    <property type="molecule type" value="Genomic_DNA"/>
</dbReference>
<gene>
    <name evidence="2" type="ORF">GCM10007888_08930</name>
    <name evidence="1" type="ORF">MOX02_54450</name>
</gene>
<organism evidence="1 3">
    <name type="scientific">Methylobacterium oxalidis</name>
    <dbReference type="NCBI Taxonomy" id="944322"/>
    <lineage>
        <taxon>Bacteria</taxon>
        <taxon>Pseudomonadati</taxon>
        <taxon>Pseudomonadota</taxon>
        <taxon>Alphaproteobacteria</taxon>
        <taxon>Hyphomicrobiales</taxon>
        <taxon>Methylobacteriaceae</taxon>
        <taxon>Methylobacterium</taxon>
    </lineage>
</organism>